<proteinExistence type="predicted"/>
<evidence type="ECO:0000313" key="3">
    <source>
        <dbReference type="Proteomes" id="UP000663879"/>
    </source>
</evidence>
<dbReference type="EMBL" id="CAJNOC010003567">
    <property type="protein sequence ID" value="CAF0988542.1"/>
    <property type="molecule type" value="Genomic_DNA"/>
</dbReference>
<keyword evidence="3" id="KW-1185">Reference proteome</keyword>
<protein>
    <submittedName>
        <fullName evidence="2">Uncharacterized protein</fullName>
    </submittedName>
</protein>
<name>A0A814FY76_9BILA</name>
<evidence type="ECO:0000256" key="1">
    <source>
        <dbReference type="SAM" id="MobiDB-lite"/>
    </source>
</evidence>
<accession>A0A814FY76</accession>
<dbReference type="AlphaFoldDB" id="A0A814FY76"/>
<sequence length="70" mass="7884">MFISLIATYNTINNKLFQYEFIYKSPVKIVDLILNTTSGEPEPKEVSNSDSNSKGRGRGRPKIQKGALKH</sequence>
<dbReference type="Proteomes" id="UP000663879">
    <property type="component" value="Unassembled WGS sequence"/>
</dbReference>
<evidence type="ECO:0000313" key="2">
    <source>
        <dbReference type="EMBL" id="CAF0988542.1"/>
    </source>
</evidence>
<organism evidence="2 3">
    <name type="scientific">Brachionus calyciflorus</name>
    <dbReference type="NCBI Taxonomy" id="104777"/>
    <lineage>
        <taxon>Eukaryota</taxon>
        <taxon>Metazoa</taxon>
        <taxon>Spiralia</taxon>
        <taxon>Gnathifera</taxon>
        <taxon>Rotifera</taxon>
        <taxon>Eurotatoria</taxon>
        <taxon>Monogononta</taxon>
        <taxon>Pseudotrocha</taxon>
        <taxon>Ploima</taxon>
        <taxon>Brachionidae</taxon>
        <taxon>Brachionus</taxon>
    </lineage>
</organism>
<feature type="region of interest" description="Disordered" evidence="1">
    <location>
        <begin position="38"/>
        <end position="70"/>
    </location>
</feature>
<gene>
    <name evidence="2" type="ORF">OXX778_LOCUS15794</name>
</gene>
<comment type="caution">
    <text evidence="2">The sequence shown here is derived from an EMBL/GenBank/DDBJ whole genome shotgun (WGS) entry which is preliminary data.</text>
</comment>
<feature type="compositionally biased region" description="Basic residues" evidence="1">
    <location>
        <begin position="55"/>
        <end position="70"/>
    </location>
</feature>
<reference evidence="2" key="1">
    <citation type="submission" date="2021-02" db="EMBL/GenBank/DDBJ databases">
        <authorList>
            <person name="Nowell W R."/>
        </authorList>
    </citation>
    <scope>NUCLEOTIDE SEQUENCE</scope>
    <source>
        <strain evidence="2">Ploen Becks lab</strain>
    </source>
</reference>